<sequence>MAGCISVTFPGCRRYSVSVCSPFVFLPPILAPVISTVLTWAVQRRLASIEHIRQHPHEAQAQVFQSLVHTARNTAWGRQYGYADAPSAREFAQRVPISSYEQLYPQIERVLRGETDVLWPGRVEWFAKSSGTTNARSKYIPVTRESLHDCHYRAGRDTTALATLYYPEIDVLGGKTLSLGGTHGPNPFRPDEATSRVGDVSAVIMQNLPAWAEYVRTPPLELALLDEWEEKIERIARHVLEADVRVLAGVPTWMIVLLRRVLELAGTTSILDVWPQLGLFLHGAVAFGPYRELFRQLIPGPQMHYLEVYNASEGYIALQDEPDSKDLLLLLNHGIYYEFLPADQWDAAEPRAIPLEQVELGRTYALIISTNAGLWRYAIGDTVRFTSLAPYRIRVAGRTKHFLNAFGEEVVVENADAAIAAACRATNTTVRDYTAAPIYFASHDGASRGGHQWLIEFNQTTVDLPHFTEVLDQTLRQLNSDYDAKRHRDLALTPPVVTVAPAGTFEQWLARRGKLGGQHKVPRLSNSRELLDEILDQLNN</sequence>
<evidence type="ECO:0000259" key="2">
    <source>
        <dbReference type="Pfam" id="PF23572"/>
    </source>
</evidence>
<name>A0A3R9MQY8_9BACT</name>
<dbReference type="AlphaFoldDB" id="A0A3R9MQY8"/>
<reference evidence="3 4" key="1">
    <citation type="submission" date="2018-12" db="EMBL/GenBank/DDBJ databases">
        <authorList>
            <person name="Feng G."/>
            <person name="Zhu H."/>
        </authorList>
    </citation>
    <scope>NUCLEOTIDE SEQUENCE [LARGE SCALE GENOMIC DNA]</scope>
    <source>
        <strain evidence="3 4">KCTC 12533</strain>
    </source>
</reference>
<dbReference type="Proteomes" id="UP000273500">
    <property type="component" value="Unassembled WGS sequence"/>
</dbReference>
<dbReference type="InterPro" id="IPR004993">
    <property type="entry name" value="GH3"/>
</dbReference>
<dbReference type="Pfam" id="PF03321">
    <property type="entry name" value="GH3"/>
    <property type="match status" value="1"/>
</dbReference>
<dbReference type="Pfam" id="PF23571">
    <property type="entry name" value="GH3_M"/>
    <property type="match status" value="1"/>
</dbReference>
<feature type="domain" description="GH3 C-terminal" evidence="2">
    <location>
        <begin position="413"/>
        <end position="529"/>
    </location>
</feature>
<dbReference type="OrthoDB" id="5678283at2"/>
<proteinExistence type="predicted"/>
<dbReference type="PANTHER" id="PTHR31901">
    <property type="entry name" value="GH3 DOMAIN-CONTAINING PROTEIN"/>
    <property type="match status" value="1"/>
</dbReference>
<accession>A0A3R9MQY8</accession>
<keyword evidence="4" id="KW-1185">Reference proteome</keyword>
<protein>
    <recommendedName>
        <fullName evidence="5">GH3 auxin-responsive promoter family protein</fullName>
    </recommendedName>
</protein>
<dbReference type="Pfam" id="PF23572">
    <property type="entry name" value="GH3_C"/>
    <property type="match status" value="1"/>
</dbReference>
<evidence type="ECO:0000259" key="1">
    <source>
        <dbReference type="Pfam" id="PF23571"/>
    </source>
</evidence>
<comment type="caution">
    <text evidence="3">The sequence shown here is derived from an EMBL/GenBank/DDBJ whole genome shotgun (WGS) entry which is preliminary data.</text>
</comment>
<dbReference type="GO" id="GO:0016881">
    <property type="term" value="F:acid-amino acid ligase activity"/>
    <property type="evidence" value="ECO:0007669"/>
    <property type="project" value="TreeGrafter"/>
</dbReference>
<dbReference type="PANTHER" id="PTHR31901:SF9">
    <property type="entry name" value="GH3 DOMAIN-CONTAINING PROTEIN"/>
    <property type="match status" value="1"/>
</dbReference>
<dbReference type="GO" id="GO:0005737">
    <property type="term" value="C:cytoplasm"/>
    <property type="evidence" value="ECO:0007669"/>
    <property type="project" value="TreeGrafter"/>
</dbReference>
<dbReference type="InterPro" id="IPR055377">
    <property type="entry name" value="GH3_M"/>
</dbReference>
<feature type="domain" description="GH3 middle" evidence="1">
    <location>
        <begin position="329"/>
        <end position="398"/>
    </location>
</feature>
<gene>
    <name evidence="3" type="ORF">EI291_12815</name>
</gene>
<dbReference type="InterPro" id="IPR055378">
    <property type="entry name" value="GH3_C"/>
</dbReference>
<dbReference type="EMBL" id="RWIT01000006">
    <property type="protein sequence ID" value="RSK47971.1"/>
    <property type="molecule type" value="Genomic_DNA"/>
</dbReference>
<organism evidence="3 4">
    <name type="scientific">Hymenobacter rigui</name>
    <dbReference type="NCBI Taxonomy" id="334424"/>
    <lineage>
        <taxon>Bacteria</taxon>
        <taxon>Pseudomonadati</taxon>
        <taxon>Bacteroidota</taxon>
        <taxon>Cytophagia</taxon>
        <taxon>Cytophagales</taxon>
        <taxon>Hymenobacteraceae</taxon>
        <taxon>Hymenobacter</taxon>
    </lineage>
</organism>
<evidence type="ECO:0000313" key="4">
    <source>
        <dbReference type="Proteomes" id="UP000273500"/>
    </source>
</evidence>
<evidence type="ECO:0000313" key="3">
    <source>
        <dbReference type="EMBL" id="RSK47971.1"/>
    </source>
</evidence>
<evidence type="ECO:0008006" key="5">
    <source>
        <dbReference type="Google" id="ProtNLM"/>
    </source>
</evidence>